<evidence type="ECO:0000256" key="3">
    <source>
        <dbReference type="ARBA" id="ARBA00022827"/>
    </source>
</evidence>
<keyword evidence="3" id="KW-0274">FAD</keyword>
<dbReference type="Pfam" id="PF01565">
    <property type="entry name" value="FAD_binding_4"/>
    <property type="match status" value="1"/>
</dbReference>
<dbReference type="GO" id="GO:0016491">
    <property type="term" value="F:oxidoreductase activity"/>
    <property type="evidence" value="ECO:0007669"/>
    <property type="project" value="UniProtKB-KW"/>
</dbReference>
<keyword evidence="4" id="KW-0560">Oxidoreductase</keyword>
<dbReference type="InterPro" id="IPR016166">
    <property type="entry name" value="FAD-bd_PCMH"/>
</dbReference>
<dbReference type="Gene3D" id="3.30.465.10">
    <property type="match status" value="1"/>
</dbReference>
<dbReference type="InterPro" id="IPR006094">
    <property type="entry name" value="Oxid_FAD_bind_N"/>
</dbReference>
<dbReference type="PROSITE" id="PS51387">
    <property type="entry name" value="FAD_PCMH"/>
    <property type="match status" value="1"/>
</dbReference>
<gene>
    <name evidence="6" type="ORF">PGRI_031910</name>
</gene>
<keyword evidence="2" id="KW-0285">Flavoprotein</keyword>
<evidence type="ECO:0000256" key="1">
    <source>
        <dbReference type="ARBA" id="ARBA00005466"/>
    </source>
</evidence>
<feature type="domain" description="FAD-binding PCMH-type" evidence="5">
    <location>
        <begin position="75"/>
        <end position="265"/>
    </location>
</feature>
<dbReference type="InterPro" id="IPR036318">
    <property type="entry name" value="FAD-bd_PCMH-like_sf"/>
</dbReference>
<dbReference type="RefSeq" id="XP_040647857.1">
    <property type="nucleotide sequence ID" value="XM_040790904.1"/>
</dbReference>
<dbReference type="PANTHER" id="PTHR42973">
    <property type="entry name" value="BINDING OXIDOREDUCTASE, PUTATIVE (AFU_ORTHOLOGUE AFUA_1G17690)-RELATED"/>
    <property type="match status" value="1"/>
</dbReference>
<evidence type="ECO:0000313" key="7">
    <source>
        <dbReference type="Proteomes" id="UP000070168"/>
    </source>
</evidence>
<dbReference type="OrthoDB" id="2151789at2759"/>
<dbReference type="OMA" id="HHEFRTM"/>
<accession>A0A135LK12</accession>
<sequence length="524" mass="57741">MAGILNLLEILQLPETTIDVETILTQFLTLSDADKATCRLNTAERIFPAIFGDDAIIHSDVNFSTQNETTWSTNCQLAPGIIVTPQTPRDVGKVLALCRFLDIKFSVRSGGHLHNPGFTSNNGGMVLLMKRFNTVSLSEDRLTADIGVGQTWFDVYKALEKYGLTVTGGRQPSVGVAGLLLGGGLAFQNSERGLSSHGVVEYEVNGEWAFLMLVRNADFVPKIVLADSTVAKVNATSNKDLFWALKGGGPNFGVVTKVTMSTLPNNIWCEGLIYSPGENTNLFKSIMNYHKASEKDPKANLICHFMEDATLFIFLYAGTVDHKPAVFDTFDKIECLTRVLPSKIYTVFEVVNLFANFTTTEPKSHDMRVMTSLPDLDVYNAIESCRLEQLEAVKSVHGARLIMNIQPISSSASRACDNQGGNPLGLKPESQQWLLVMVDWSHPEDEATMLAASRKIIDQAEFVAKKNGTYLDFKYSNYSSRDQDPLAAYGSENLSKLRSVAKEVDPHGVFQKLQNDGWLLSKTA</sequence>
<evidence type="ECO:0000259" key="5">
    <source>
        <dbReference type="PROSITE" id="PS51387"/>
    </source>
</evidence>
<dbReference type="InterPro" id="IPR050416">
    <property type="entry name" value="FAD-linked_Oxidoreductase"/>
</dbReference>
<dbReference type="GO" id="GO:0071949">
    <property type="term" value="F:FAD binding"/>
    <property type="evidence" value="ECO:0007669"/>
    <property type="project" value="InterPro"/>
</dbReference>
<evidence type="ECO:0000256" key="2">
    <source>
        <dbReference type="ARBA" id="ARBA00022630"/>
    </source>
</evidence>
<comment type="caution">
    <text evidence="6">The sequence shown here is derived from an EMBL/GenBank/DDBJ whole genome shotgun (WGS) entry which is preliminary data.</text>
</comment>
<comment type="similarity">
    <text evidence="1">Belongs to the oxygen-dependent FAD-linked oxidoreductase family.</text>
</comment>
<evidence type="ECO:0000256" key="4">
    <source>
        <dbReference type="ARBA" id="ARBA00023002"/>
    </source>
</evidence>
<protein>
    <submittedName>
        <fullName evidence="6">FAD-binding, type 2</fullName>
    </submittedName>
</protein>
<dbReference type="Proteomes" id="UP000070168">
    <property type="component" value="Unassembled WGS sequence"/>
</dbReference>
<name>A0A135LK12_PENPA</name>
<dbReference type="STRING" id="5078.A0A135LK12"/>
<evidence type="ECO:0000313" key="6">
    <source>
        <dbReference type="EMBL" id="KXG49321.1"/>
    </source>
</evidence>
<dbReference type="EMBL" id="LHQR01000065">
    <property type="protein sequence ID" value="KXG49321.1"/>
    <property type="molecule type" value="Genomic_DNA"/>
</dbReference>
<dbReference type="AlphaFoldDB" id="A0A135LK12"/>
<organism evidence="6 7">
    <name type="scientific">Penicillium patulum</name>
    <name type="common">Penicillium griseofulvum</name>
    <dbReference type="NCBI Taxonomy" id="5078"/>
    <lineage>
        <taxon>Eukaryota</taxon>
        <taxon>Fungi</taxon>
        <taxon>Dikarya</taxon>
        <taxon>Ascomycota</taxon>
        <taxon>Pezizomycotina</taxon>
        <taxon>Eurotiomycetes</taxon>
        <taxon>Eurotiomycetidae</taxon>
        <taxon>Eurotiales</taxon>
        <taxon>Aspergillaceae</taxon>
        <taxon>Penicillium</taxon>
    </lineage>
</organism>
<proteinExistence type="inferred from homology"/>
<dbReference type="GeneID" id="63706204"/>
<reference evidence="6 7" key="1">
    <citation type="journal article" date="2016" name="BMC Genomics">
        <title>Genome sequencing and secondary metabolism of the postharvest pathogen Penicillium griseofulvum.</title>
        <authorList>
            <person name="Banani H."/>
            <person name="Marcet-Houben M."/>
            <person name="Ballester A.R."/>
            <person name="Abbruscato P."/>
            <person name="Gonzalez-Candelas L."/>
            <person name="Gabaldon T."/>
            <person name="Spadaro D."/>
        </authorList>
    </citation>
    <scope>NUCLEOTIDE SEQUENCE [LARGE SCALE GENOMIC DNA]</scope>
    <source>
        <strain evidence="6 7">PG3</strain>
    </source>
</reference>
<dbReference type="SUPFAM" id="SSF56176">
    <property type="entry name" value="FAD-binding/transporter-associated domain-like"/>
    <property type="match status" value="1"/>
</dbReference>
<dbReference type="InterPro" id="IPR016169">
    <property type="entry name" value="FAD-bd_PCMH_sub2"/>
</dbReference>
<keyword evidence="7" id="KW-1185">Reference proteome</keyword>
<dbReference type="PANTHER" id="PTHR42973:SF54">
    <property type="entry name" value="FAD-BINDING PCMH-TYPE DOMAIN-CONTAINING PROTEIN"/>
    <property type="match status" value="1"/>
</dbReference>